<feature type="signal peptide" evidence="1">
    <location>
        <begin position="1"/>
        <end position="38"/>
    </location>
</feature>
<dbReference type="EMBL" id="MKIP01000043">
    <property type="protein sequence ID" value="OLP60008.1"/>
    <property type="molecule type" value="Genomic_DNA"/>
</dbReference>
<comment type="caution">
    <text evidence="2">The sequence shown here is derived from an EMBL/GenBank/DDBJ whole genome shotgun (WGS) entry which is preliminary data.</text>
</comment>
<accession>A0A1Q9AX51</accession>
<dbReference type="OrthoDB" id="8112769at2"/>
<organism evidence="2 3">
    <name type="scientific">Xaviernesmea oryzae</name>
    <dbReference type="NCBI Taxonomy" id="464029"/>
    <lineage>
        <taxon>Bacteria</taxon>
        <taxon>Pseudomonadati</taxon>
        <taxon>Pseudomonadota</taxon>
        <taxon>Alphaproteobacteria</taxon>
        <taxon>Hyphomicrobiales</taxon>
        <taxon>Rhizobiaceae</taxon>
        <taxon>Rhizobium/Agrobacterium group</taxon>
        <taxon>Xaviernesmea</taxon>
    </lineage>
</organism>
<dbReference type="Pfam" id="PF09411">
    <property type="entry name" value="PagL"/>
    <property type="match status" value="1"/>
</dbReference>
<evidence type="ECO:0000256" key="1">
    <source>
        <dbReference type="SAM" id="SignalP"/>
    </source>
</evidence>
<dbReference type="InterPro" id="IPR018550">
    <property type="entry name" value="Lipid-A_deacylase-rel"/>
</dbReference>
<evidence type="ECO:0008006" key="4">
    <source>
        <dbReference type="Google" id="ProtNLM"/>
    </source>
</evidence>
<keyword evidence="1" id="KW-0732">Signal</keyword>
<dbReference type="AlphaFoldDB" id="A0A1Q9AX51"/>
<protein>
    <recommendedName>
        <fullName evidence="4">Lipid A 3-O-deacylase</fullName>
    </recommendedName>
</protein>
<reference evidence="2 3" key="1">
    <citation type="submission" date="2016-09" db="EMBL/GenBank/DDBJ databases">
        <title>Rhizobium sp. nov., a novel species isolated from the rice rhizosphere.</title>
        <authorList>
            <person name="Zhao J."/>
            <person name="Zhang X."/>
        </authorList>
    </citation>
    <scope>NUCLEOTIDE SEQUENCE [LARGE SCALE GENOMIC DNA]</scope>
    <source>
        <strain evidence="2 3">1.7048</strain>
    </source>
</reference>
<feature type="chain" id="PRO_5010265184" description="Lipid A 3-O-deacylase" evidence="1">
    <location>
        <begin position="39"/>
        <end position="203"/>
    </location>
</feature>
<proteinExistence type="predicted"/>
<dbReference type="Gene3D" id="2.40.160.20">
    <property type="match status" value="1"/>
</dbReference>
<evidence type="ECO:0000313" key="2">
    <source>
        <dbReference type="EMBL" id="OLP60008.1"/>
    </source>
</evidence>
<name>A0A1Q9AX51_9HYPH</name>
<evidence type="ECO:0000313" key="3">
    <source>
        <dbReference type="Proteomes" id="UP000186364"/>
    </source>
</evidence>
<gene>
    <name evidence="2" type="ORF">BJF93_10555</name>
</gene>
<sequence>MCALPISSASSKISVKTVLSLAAMAVMTMGGMADRANAAEAGPPMFDELRFGAEVSIAGGDKRESGLLPTASLYLNPFDSAPAPTNWREMMVPRLYLGVTGGSGERAVNQAFTGLAWTAPVTERFFLEAGFGGTLHDGDLQEDGTAGAKLGCHVLFREYIAAGYAIDRHWRLVGAINHASHANLCDGPNDGLTHASLTLGYKF</sequence>
<keyword evidence="3" id="KW-1185">Reference proteome</keyword>
<dbReference type="Proteomes" id="UP000186364">
    <property type="component" value="Unassembled WGS sequence"/>
</dbReference>